<dbReference type="GO" id="GO:0006508">
    <property type="term" value="P:proteolysis"/>
    <property type="evidence" value="ECO:0007669"/>
    <property type="project" value="InterPro"/>
</dbReference>
<dbReference type="PANTHER" id="PTHR24252:SF7">
    <property type="entry name" value="HYALIN"/>
    <property type="match status" value="1"/>
</dbReference>
<comment type="caution">
    <text evidence="3">The sequence shown here is derived from an EMBL/GenBank/DDBJ whole genome shotgun (WGS) entry which is preliminary data.</text>
</comment>
<dbReference type="Gene3D" id="2.40.10.10">
    <property type="entry name" value="Trypsin-like serine proteases"/>
    <property type="match status" value="1"/>
</dbReference>
<dbReference type="GO" id="GO:0004252">
    <property type="term" value="F:serine-type endopeptidase activity"/>
    <property type="evidence" value="ECO:0007669"/>
    <property type="project" value="InterPro"/>
</dbReference>
<dbReference type="InterPro" id="IPR009003">
    <property type="entry name" value="Peptidase_S1_PA"/>
</dbReference>
<evidence type="ECO:0000313" key="3">
    <source>
        <dbReference type="EMBL" id="CAL4158604.1"/>
    </source>
</evidence>
<evidence type="ECO:0000256" key="1">
    <source>
        <dbReference type="ARBA" id="ARBA00023157"/>
    </source>
</evidence>
<dbReference type="Proteomes" id="UP001497623">
    <property type="component" value="Unassembled WGS sequence"/>
</dbReference>
<protein>
    <recommendedName>
        <fullName evidence="2">Peptidase S1 domain-containing protein</fullName>
    </recommendedName>
</protein>
<accession>A0AAV2S6Q8</accession>
<feature type="non-terminal residue" evidence="3">
    <location>
        <position position="106"/>
    </location>
</feature>
<evidence type="ECO:0000259" key="2">
    <source>
        <dbReference type="Pfam" id="PF00089"/>
    </source>
</evidence>
<keyword evidence="4" id="KW-1185">Reference proteome</keyword>
<reference evidence="3 4" key="1">
    <citation type="submission" date="2024-05" db="EMBL/GenBank/DDBJ databases">
        <authorList>
            <person name="Wallberg A."/>
        </authorList>
    </citation>
    <scope>NUCLEOTIDE SEQUENCE [LARGE SCALE GENOMIC DNA]</scope>
</reference>
<organism evidence="3 4">
    <name type="scientific">Meganyctiphanes norvegica</name>
    <name type="common">Northern krill</name>
    <name type="synonym">Thysanopoda norvegica</name>
    <dbReference type="NCBI Taxonomy" id="48144"/>
    <lineage>
        <taxon>Eukaryota</taxon>
        <taxon>Metazoa</taxon>
        <taxon>Ecdysozoa</taxon>
        <taxon>Arthropoda</taxon>
        <taxon>Crustacea</taxon>
        <taxon>Multicrustacea</taxon>
        <taxon>Malacostraca</taxon>
        <taxon>Eumalacostraca</taxon>
        <taxon>Eucarida</taxon>
        <taxon>Euphausiacea</taxon>
        <taxon>Euphausiidae</taxon>
        <taxon>Meganyctiphanes</taxon>
    </lineage>
</organism>
<feature type="non-terminal residue" evidence="3">
    <location>
        <position position="1"/>
    </location>
</feature>
<feature type="domain" description="Peptidase S1" evidence="2">
    <location>
        <begin position="12"/>
        <end position="88"/>
    </location>
</feature>
<name>A0AAV2S6Q8_MEGNR</name>
<dbReference type="AlphaFoldDB" id="A0AAV2S6Q8"/>
<evidence type="ECO:0000313" key="4">
    <source>
        <dbReference type="Proteomes" id="UP001497623"/>
    </source>
</evidence>
<dbReference type="InterPro" id="IPR001254">
    <property type="entry name" value="Trypsin_dom"/>
</dbReference>
<gene>
    <name evidence="3" type="ORF">MNOR_LOCUS32104</name>
</gene>
<dbReference type="InterPro" id="IPR043504">
    <property type="entry name" value="Peptidase_S1_PA_chymotrypsin"/>
</dbReference>
<dbReference type="SUPFAM" id="SSF50494">
    <property type="entry name" value="Trypsin-like serine proteases"/>
    <property type="match status" value="1"/>
</dbReference>
<dbReference type="PANTHER" id="PTHR24252">
    <property type="entry name" value="ACROSIN-RELATED"/>
    <property type="match status" value="1"/>
</dbReference>
<dbReference type="Pfam" id="PF00089">
    <property type="entry name" value="Trypsin"/>
    <property type="match status" value="1"/>
</dbReference>
<proteinExistence type="predicted"/>
<keyword evidence="1" id="KW-1015">Disulfide bond</keyword>
<sequence>YVPERYHSLRRGIDASNVIIHPEHDVSHNDNDIALINLNRNLIFTENIQPICLGPYDDDIIGEMAIVTGWGQKKHGGAANERLLKACVEVKPCSLWTDEIQLEVTD</sequence>
<dbReference type="EMBL" id="CAXKWB010042872">
    <property type="protein sequence ID" value="CAL4158604.1"/>
    <property type="molecule type" value="Genomic_DNA"/>
</dbReference>